<organism evidence="1 2">
    <name type="scientific">Gigaspora margarita</name>
    <dbReference type="NCBI Taxonomy" id="4874"/>
    <lineage>
        <taxon>Eukaryota</taxon>
        <taxon>Fungi</taxon>
        <taxon>Fungi incertae sedis</taxon>
        <taxon>Mucoromycota</taxon>
        <taxon>Glomeromycotina</taxon>
        <taxon>Glomeromycetes</taxon>
        <taxon>Diversisporales</taxon>
        <taxon>Gigasporaceae</taxon>
        <taxon>Gigaspora</taxon>
    </lineage>
</organism>
<proteinExistence type="predicted"/>
<gene>
    <name evidence="1" type="ORF">GMARGA_LOCUS10072</name>
</gene>
<dbReference type="EMBL" id="CAJVQB010005551">
    <property type="protein sequence ID" value="CAG8664528.1"/>
    <property type="molecule type" value="Genomic_DNA"/>
</dbReference>
<dbReference type="PANTHER" id="PTHR45011">
    <property type="entry name" value="DAP3-BINDING CELL DEATH ENHANCER 1"/>
    <property type="match status" value="1"/>
</dbReference>
<protein>
    <submittedName>
        <fullName evidence="1">42498_t:CDS:1</fullName>
    </submittedName>
</protein>
<dbReference type="Gene3D" id="1.25.40.10">
    <property type="entry name" value="Tetratricopeptide repeat domain"/>
    <property type="match status" value="1"/>
</dbReference>
<comment type="caution">
    <text evidence="1">The sequence shown here is derived from an EMBL/GenBank/DDBJ whole genome shotgun (WGS) entry which is preliminary data.</text>
</comment>
<evidence type="ECO:0000313" key="2">
    <source>
        <dbReference type="Proteomes" id="UP000789901"/>
    </source>
</evidence>
<evidence type="ECO:0000313" key="1">
    <source>
        <dbReference type="EMBL" id="CAG8664528.1"/>
    </source>
</evidence>
<name>A0ABN7US86_GIGMA</name>
<dbReference type="PANTHER" id="PTHR45011:SF1">
    <property type="entry name" value="DAP3-BINDING CELL DEATH ENHANCER 1"/>
    <property type="match status" value="1"/>
</dbReference>
<keyword evidence="2" id="KW-1185">Reference proteome</keyword>
<dbReference type="InterPro" id="IPR011990">
    <property type="entry name" value="TPR-like_helical_dom_sf"/>
</dbReference>
<dbReference type="Pfam" id="PF08238">
    <property type="entry name" value="Sel1"/>
    <property type="match status" value="2"/>
</dbReference>
<dbReference type="InterPro" id="IPR052748">
    <property type="entry name" value="ISR_Activator"/>
</dbReference>
<reference evidence="1 2" key="1">
    <citation type="submission" date="2021-06" db="EMBL/GenBank/DDBJ databases">
        <authorList>
            <person name="Kallberg Y."/>
            <person name="Tangrot J."/>
            <person name="Rosling A."/>
        </authorList>
    </citation>
    <scope>NUCLEOTIDE SEQUENCE [LARGE SCALE GENOMIC DNA]</scope>
    <source>
        <strain evidence="1 2">120-4 pot B 10/14</strain>
    </source>
</reference>
<sequence length="256" mass="29692">MEELLGDVTITIDPINDLLFEYQSDNIQEFTTTLRRCNPRNILNKIKDQMIKAKSKVKKRKANSTKIYLNQIFFIKKFQPGIDCHIPKKDYKKIEENLTRLMIPTSCDLFICKFDYEFLTKHVNRKSYITSERKKIENGNRVFLERGIGGNEDKKKAKVLFKQAADKNVSGAQLRYAFSLKENGLNEKNRTEFINYLTPAADNGNDQAQFNLGDIYLNGKLKFQINKVNGEKYLKLAAIKGNKAARTLCNKNHIFY</sequence>
<dbReference type="SMART" id="SM00671">
    <property type="entry name" value="SEL1"/>
    <property type="match status" value="2"/>
</dbReference>
<accession>A0ABN7US86</accession>
<dbReference type="Proteomes" id="UP000789901">
    <property type="component" value="Unassembled WGS sequence"/>
</dbReference>
<dbReference type="SUPFAM" id="SSF81901">
    <property type="entry name" value="HCP-like"/>
    <property type="match status" value="1"/>
</dbReference>
<dbReference type="InterPro" id="IPR006597">
    <property type="entry name" value="Sel1-like"/>
</dbReference>